<dbReference type="OrthoDB" id="5243104at2"/>
<protein>
    <submittedName>
        <fullName evidence="2">GNAT family N-acetyltransferase</fullName>
    </submittedName>
</protein>
<gene>
    <name evidence="2" type="ORF">D7I44_14815</name>
</gene>
<dbReference type="Gene3D" id="3.40.630.30">
    <property type="match status" value="1"/>
</dbReference>
<dbReference type="CDD" id="cd04301">
    <property type="entry name" value="NAT_SF"/>
    <property type="match status" value="1"/>
</dbReference>
<dbReference type="InterPro" id="IPR016181">
    <property type="entry name" value="Acyl_CoA_acyltransferase"/>
</dbReference>
<dbReference type="Proteomes" id="UP000275069">
    <property type="component" value="Chromosome"/>
</dbReference>
<evidence type="ECO:0000313" key="3">
    <source>
        <dbReference type="Proteomes" id="UP000275069"/>
    </source>
</evidence>
<dbReference type="PANTHER" id="PTHR42791">
    <property type="entry name" value="GNAT FAMILY ACETYLTRANSFERASE"/>
    <property type="match status" value="1"/>
</dbReference>
<evidence type="ECO:0000259" key="1">
    <source>
        <dbReference type="PROSITE" id="PS51186"/>
    </source>
</evidence>
<dbReference type="EMBL" id="CP032624">
    <property type="protein sequence ID" value="AYG04669.1"/>
    <property type="molecule type" value="Genomic_DNA"/>
</dbReference>
<dbReference type="Pfam" id="PF00583">
    <property type="entry name" value="Acetyltransf_1"/>
    <property type="match status" value="1"/>
</dbReference>
<dbReference type="GO" id="GO:0016747">
    <property type="term" value="F:acyltransferase activity, transferring groups other than amino-acyl groups"/>
    <property type="evidence" value="ECO:0007669"/>
    <property type="project" value="InterPro"/>
</dbReference>
<dbReference type="RefSeq" id="WP_120790198.1">
    <property type="nucleotide sequence ID" value="NZ_CP032624.1"/>
</dbReference>
<dbReference type="AlphaFoldDB" id="A0A387BUJ1"/>
<organism evidence="2 3">
    <name type="scientific">Gryllotalpicola protaetiae</name>
    <dbReference type="NCBI Taxonomy" id="2419771"/>
    <lineage>
        <taxon>Bacteria</taxon>
        <taxon>Bacillati</taxon>
        <taxon>Actinomycetota</taxon>
        <taxon>Actinomycetes</taxon>
        <taxon>Micrococcales</taxon>
        <taxon>Microbacteriaceae</taxon>
        <taxon>Gryllotalpicola</taxon>
    </lineage>
</organism>
<dbReference type="SUPFAM" id="SSF55729">
    <property type="entry name" value="Acyl-CoA N-acyltransferases (Nat)"/>
    <property type="match status" value="1"/>
</dbReference>
<name>A0A387BUJ1_9MICO</name>
<reference evidence="2 3" key="1">
    <citation type="submission" date="2018-09" db="EMBL/GenBank/DDBJ databases">
        <title>Genome sequencing of strain 2DFW10M-5.</title>
        <authorList>
            <person name="Heo J."/>
            <person name="Kim S.-J."/>
            <person name="Kwon S.-W."/>
        </authorList>
    </citation>
    <scope>NUCLEOTIDE SEQUENCE [LARGE SCALE GENOMIC DNA]</scope>
    <source>
        <strain evidence="2 3">2DFW10M-5</strain>
    </source>
</reference>
<dbReference type="PANTHER" id="PTHR42791:SF1">
    <property type="entry name" value="N-ACETYLTRANSFERASE DOMAIN-CONTAINING PROTEIN"/>
    <property type="match status" value="1"/>
</dbReference>
<feature type="domain" description="N-acetyltransferase" evidence="1">
    <location>
        <begin position="119"/>
        <end position="250"/>
    </location>
</feature>
<accession>A0A387BUJ1</accession>
<evidence type="ECO:0000313" key="2">
    <source>
        <dbReference type="EMBL" id="AYG04669.1"/>
    </source>
</evidence>
<dbReference type="InterPro" id="IPR000182">
    <property type="entry name" value="GNAT_dom"/>
</dbReference>
<dbReference type="PROSITE" id="PS51186">
    <property type="entry name" value="GNAT"/>
    <property type="match status" value="1"/>
</dbReference>
<keyword evidence="2" id="KW-0808">Transferase</keyword>
<proteinExistence type="predicted"/>
<keyword evidence="3" id="KW-1185">Reference proteome</keyword>
<dbReference type="InterPro" id="IPR052523">
    <property type="entry name" value="Trichothecene_AcTrans"/>
</dbReference>
<sequence length="250" mass="26578">MTAAEVEETADGLLSAFRWLAERLPAGWSRTEGRSVAAVTGLPAPVLNGVWSAEAHADPQVLAELVGVVSAAGLPWSLQSPSHKESMGPFAHAQSLVATETIPLMRVERRPWLRATPGLTMRRLETQDAALHARLASLGYPAPAAVFEPLASAELAETGDIGYFVGEVEGEPVATALGLMLEDHVGIFDVATLPEYRRRGFGAALTAAVIDDAMDRGAGWAWLQSSPAGFGVYESLGFRTVSEWTCWAPA</sequence>
<dbReference type="KEGG" id="gry:D7I44_14815"/>